<evidence type="ECO:0000313" key="3">
    <source>
        <dbReference type="EMBL" id="MBO0441094.1"/>
    </source>
</evidence>
<keyword evidence="4" id="KW-1185">Reference proteome</keyword>
<feature type="signal peptide" evidence="1">
    <location>
        <begin position="1"/>
        <end position="24"/>
    </location>
</feature>
<reference evidence="3 4" key="1">
    <citation type="submission" date="2021-03" db="EMBL/GenBank/DDBJ databases">
        <title>Enterococcal diversity collection.</title>
        <authorList>
            <person name="Gilmore M.S."/>
            <person name="Schwartzman J."/>
            <person name="Van Tyne D."/>
            <person name="Martin M."/>
            <person name="Earl A.M."/>
            <person name="Manson A.L."/>
            <person name="Straub T."/>
            <person name="Salamzade R."/>
            <person name="Saavedra J."/>
            <person name="Lebreton F."/>
            <person name="Prichula J."/>
            <person name="Schaufler K."/>
            <person name="Gaca A."/>
            <person name="Sgardioli B."/>
            <person name="Wagenaar J."/>
            <person name="Strong T."/>
        </authorList>
    </citation>
    <scope>NUCLEOTIDE SEQUENCE [LARGE SCALE GENOMIC DNA]</scope>
    <source>
        <strain evidence="3 4">DIV0869a</strain>
    </source>
</reference>
<evidence type="ECO:0000313" key="4">
    <source>
        <dbReference type="Proteomes" id="UP000664632"/>
    </source>
</evidence>
<proteinExistence type="predicted"/>
<feature type="chain" id="PRO_5046267093" evidence="1">
    <location>
        <begin position="25"/>
        <end position="237"/>
    </location>
</feature>
<name>A0ABS3H0P7_9ENTE</name>
<dbReference type="RefSeq" id="WP_207113118.1">
    <property type="nucleotide sequence ID" value="NZ_JAFLWD010000032.1"/>
</dbReference>
<gene>
    <name evidence="3" type="ORF">JZO69_12040</name>
</gene>
<protein>
    <submittedName>
        <fullName evidence="3">WxL domain-containing protein</fullName>
    </submittedName>
</protein>
<organism evidence="3 4">
    <name type="scientific">Candidatus Enterococcus ikei</name>
    <dbReference type="NCBI Taxonomy" id="2815326"/>
    <lineage>
        <taxon>Bacteria</taxon>
        <taxon>Bacillati</taxon>
        <taxon>Bacillota</taxon>
        <taxon>Bacilli</taxon>
        <taxon>Lactobacillales</taxon>
        <taxon>Enterococcaceae</taxon>
        <taxon>Enterococcus</taxon>
    </lineage>
</organism>
<comment type="caution">
    <text evidence="3">The sequence shown here is derived from an EMBL/GenBank/DDBJ whole genome shotgun (WGS) entry which is preliminary data.</text>
</comment>
<evidence type="ECO:0000256" key="1">
    <source>
        <dbReference type="SAM" id="SignalP"/>
    </source>
</evidence>
<dbReference type="Pfam" id="PF13731">
    <property type="entry name" value="WxL"/>
    <property type="match status" value="1"/>
</dbReference>
<keyword evidence="1" id="KW-0732">Signal</keyword>
<dbReference type="EMBL" id="JAFLWD010000032">
    <property type="protein sequence ID" value="MBO0441094.1"/>
    <property type="molecule type" value="Genomic_DNA"/>
</dbReference>
<dbReference type="InterPro" id="IPR027994">
    <property type="entry name" value="WxL_dom"/>
</dbReference>
<feature type="domain" description="WxL" evidence="2">
    <location>
        <begin position="42"/>
        <end position="234"/>
    </location>
</feature>
<evidence type="ECO:0000259" key="2">
    <source>
        <dbReference type="Pfam" id="PF13731"/>
    </source>
</evidence>
<dbReference type="Proteomes" id="UP000664632">
    <property type="component" value="Unassembled WGS sequence"/>
</dbReference>
<sequence length="237" mass="25053">MKKTVMITLLSAATLLLFANTADAKSFDDKTDVGVNFKSDEPTVQGENKPYKDNLALVWKPSSFQFGEQKAVGNSATFSNVIQSNQYLIVNDDRKTASTPWALKASLSELKSTDGSKSLASKLTFALSDAQSYTIGDTIGEDNDYIPNKPEASGSLGTLDPNAGITLGDGKVKAMTLVAGETTGQAVLEKKAANDVKGGVATLIKDAKLVVTDAKADQAAGESFTGYVTWTLDDLQP</sequence>
<accession>A0ABS3H0P7</accession>